<evidence type="ECO:0000256" key="5">
    <source>
        <dbReference type="ARBA" id="ARBA00022679"/>
    </source>
</evidence>
<dbReference type="Pfam" id="PF03900">
    <property type="entry name" value="Porphobil_deamC"/>
    <property type="match status" value="1"/>
</dbReference>
<dbReference type="PRINTS" id="PR00151">
    <property type="entry name" value="PORPHBDMNASE"/>
</dbReference>
<dbReference type="AlphaFoldDB" id="A0AB39ZFQ4"/>
<keyword evidence="5" id="KW-0808">Transferase</keyword>
<dbReference type="EC" id="2.5.1.61" evidence="4"/>
<dbReference type="InterPro" id="IPR000860">
    <property type="entry name" value="HemC"/>
</dbReference>
<evidence type="ECO:0000256" key="2">
    <source>
        <dbReference type="ARBA" id="ARBA00004735"/>
    </source>
</evidence>
<evidence type="ECO:0000256" key="7">
    <source>
        <dbReference type="ARBA" id="ARBA00033064"/>
    </source>
</evidence>
<feature type="compositionally biased region" description="Low complexity" evidence="8">
    <location>
        <begin position="337"/>
        <end position="357"/>
    </location>
</feature>
<dbReference type="InterPro" id="IPR022419">
    <property type="entry name" value="Porphobilin_deaminase_cofac_BS"/>
</dbReference>
<dbReference type="Gene3D" id="3.30.160.40">
    <property type="entry name" value="Porphobilinogen deaminase, C-terminal domain"/>
    <property type="match status" value="1"/>
</dbReference>
<dbReference type="PROSITE" id="PS00533">
    <property type="entry name" value="PORPHOBILINOGEN_DEAM"/>
    <property type="match status" value="1"/>
</dbReference>
<dbReference type="SUPFAM" id="SSF54782">
    <property type="entry name" value="Porphobilinogen deaminase (hydroxymethylbilane synthase), C-terminal domain"/>
    <property type="match status" value="1"/>
</dbReference>
<proteinExistence type="inferred from homology"/>
<evidence type="ECO:0000256" key="6">
    <source>
        <dbReference type="ARBA" id="ARBA00023244"/>
    </source>
</evidence>
<dbReference type="PANTHER" id="PTHR11557">
    <property type="entry name" value="PORPHOBILINOGEN DEAMINASE"/>
    <property type="match status" value="1"/>
</dbReference>
<dbReference type="Proteomes" id="UP001652628">
    <property type="component" value="Chromosome 3"/>
</dbReference>
<dbReference type="InterPro" id="IPR022418">
    <property type="entry name" value="Porphobilinogen_deaminase_C"/>
</dbReference>
<evidence type="ECO:0000313" key="11">
    <source>
        <dbReference type="Proteomes" id="UP001652628"/>
    </source>
</evidence>
<comment type="cofactor">
    <cofactor evidence="1">
        <name>dipyrromethane</name>
        <dbReference type="ChEBI" id="CHEBI:60342"/>
    </cofactor>
</comment>
<keyword evidence="11" id="KW-1185">Reference proteome</keyword>
<dbReference type="CDD" id="cd13645">
    <property type="entry name" value="PBP2_HuPBGD_like"/>
    <property type="match status" value="1"/>
</dbReference>
<dbReference type="GO" id="GO:0005737">
    <property type="term" value="C:cytoplasm"/>
    <property type="evidence" value="ECO:0007669"/>
    <property type="project" value="TreeGrafter"/>
</dbReference>
<evidence type="ECO:0000256" key="8">
    <source>
        <dbReference type="SAM" id="MobiDB-lite"/>
    </source>
</evidence>
<feature type="domain" description="Porphobilinogen deaminase C-terminal" evidence="10">
    <location>
        <begin position="234"/>
        <end position="291"/>
    </location>
</feature>
<evidence type="ECO:0000256" key="3">
    <source>
        <dbReference type="ARBA" id="ARBA00005638"/>
    </source>
</evidence>
<feature type="domain" description="Porphobilinogen deaminase N-terminal" evidence="9">
    <location>
        <begin position="8"/>
        <end position="219"/>
    </location>
</feature>
<comment type="similarity">
    <text evidence="3">Belongs to the HMBS family.</text>
</comment>
<dbReference type="CTD" id="3145"/>
<protein>
    <recommendedName>
        <fullName evidence="4">hydroxymethylbilane synthase</fullName>
        <ecNumber evidence="4">2.5.1.61</ecNumber>
    </recommendedName>
    <alternativeName>
        <fullName evidence="7">Hydroxymethylbilane synthase</fullName>
    </alternativeName>
</protein>
<sequence>MSAQEKVIRVGSRKSELALIQTKHVIGRLQKLYPKQKFEIHTMSTFGDRVLNVSLPKIGEKSLFTRDLEDALRNGGVDFVVHSLKDLPTALPTGMAIGAVLEREDARDALVLRENFKGHTIASLPKGSVIGTSSLRRTAQIRRMYPHLTVCDIRGNLNTRLAKLDAADSKFSGIILAQAGLVRMGWMSRISQVLEPTDLLYAVGQGALAVECRANDNQVLTMLQKLMCLNTTCRILAERSFLKTLGGGCSAPVAVWSILKGEPLNGNSQEVGLSLTGAVWSLDGAIEIRNNLACALNEQKSEVEQRKRGAQESASQLQEENSSSCDSPPATKRARNGNDSSSGSDSNSSSPRQQGSPPVICEDVAACEALSGYTVDQLSELASQCPVLGNSTAVGTAGIGGGDADTSNANTTPRQCPLRLVAGQEVMGQCPVTHNQTKAPAKCPVAHADSGDSCNANNGNGNENEAATTAHCPLQMPVGQDFMGECPYVNKETKVSYAQAGKCPVTGGVAGAPASILPTPPSSRASNASSVGDEVDHVATSSKCPFASMHQGSGLEAPAAKGNGNATLAKCPFLQKTVQMFDYADEEQPTPQQSVLIEDVENLFCGLFQHACHSRGIYEKANQLGKTLAEDLIKRGALEVMKVAQAEIHGKVATS</sequence>
<dbReference type="InterPro" id="IPR036803">
    <property type="entry name" value="Porphobilinogen_deaminase_C_sf"/>
</dbReference>
<gene>
    <name evidence="12" type="primary">Hmbs</name>
</gene>
<feature type="compositionally biased region" description="Polar residues" evidence="8">
    <location>
        <begin position="312"/>
        <end position="326"/>
    </location>
</feature>
<dbReference type="Pfam" id="PF01379">
    <property type="entry name" value="Porphobil_deam"/>
    <property type="match status" value="1"/>
</dbReference>
<dbReference type="Gene3D" id="3.40.190.10">
    <property type="entry name" value="Periplasmic binding protein-like II"/>
    <property type="match status" value="2"/>
</dbReference>
<dbReference type="GO" id="GO:0004418">
    <property type="term" value="F:hydroxymethylbilane synthase activity"/>
    <property type="evidence" value="ECO:0007669"/>
    <property type="project" value="UniProtKB-EC"/>
</dbReference>
<dbReference type="GO" id="GO:0006783">
    <property type="term" value="P:heme biosynthetic process"/>
    <property type="evidence" value="ECO:0007669"/>
    <property type="project" value="TreeGrafter"/>
</dbReference>
<keyword evidence="6" id="KW-0627">Porphyrin biosynthesis</keyword>
<dbReference type="InterPro" id="IPR022417">
    <property type="entry name" value="Porphobilin_deaminase_N"/>
</dbReference>
<evidence type="ECO:0000256" key="4">
    <source>
        <dbReference type="ARBA" id="ARBA00012655"/>
    </source>
</evidence>
<comment type="pathway">
    <text evidence="2">Porphyrin-containing compound metabolism; protoporphyrin-IX biosynthesis; coproporphyrinogen-III from 5-aminolevulinate: step 2/4.</text>
</comment>
<reference evidence="12" key="1">
    <citation type="submission" date="2025-08" db="UniProtKB">
        <authorList>
            <consortium name="RefSeq"/>
        </authorList>
    </citation>
    <scope>IDENTIFICATION</scope>
</reference>
<evidence type="ECO:0000259" key="9">
    <source>
        <dbReference type="Pfam" id="PF01379"/>
    </source>
</evidence>
<dbReference type="NCBIfam" id="TIGR00212">
    <property type="entry name" value="hemC"/>
    <property type="match status" value="1"/>
</dbReference>
<dbReference type="RefSeq" id="XP_016934439.2">
    <property type="nucleotide sequence ID" value="XM_017078950.4"/>
</dbReference>
<dbReference type="HAMAP" id="MF_00260">
    <property type="entry name" value="Porphobil_deam"/>
    <property type="match status" value="1"/>
</dbReference>
<organism evidence="11 12">
    <name type="scientific">Drosophila suzukii</name>
    <name type="common">Spotted-wing drosophila fruit fly</name>
    <dbReference type="NCBI Taxonomy" id="28584"/>
    <lineage>
        <taxon>Eukaryota</taxon>
        <taxon>Metazoa</taxon>
        <taxon>Ecdysozoa</taxon>
        <taxon>Arthropoda</taxon>
        <taxon>Hexapoda</taxon>
        <taxon>Insecta</taxon>
        <taxon>Pterygota</taxon>
        <taxon>Neoptera</taxon>
        <taxon>Endopterygota</taxon>
        <taxon>Diptera</taxon>
        <taxon>Brachycera</taxon>
        <taxon>Muscomorpha</taxon>
        <taxon>Ephydroidea</taxon>
        <taxon>Drosophilidae</taxon>
        <taxon>Drosophila</taxon>
        <taxon>Sophophora</taxon>
    </lineage>
</organism>
<evidence type="ECO:0000259" key="10">
    <source>
        <dbReference type="Pfam" id="PF03900"/>
    </source>
</evidence>
<evidence type="ECO:0000256" key="1">
    <source>
        <dbReference type="ARBA" id="ARBA00001916"/>
    </source>
</evidence>
<accession>A0AB39ZFQ4</accession>
<name>A0AB39ZFQ4_DROSZ</name>
<feature type="region of interest" description="Disordered" evidence="8">
    <location>
        <begin position="304"/>
        <end position="357"/>
    </location>
</feature>
<dbReference type="PANTHER" id="PTHR11557:SF0">
    <property type="entry name" value="PORPHOBILINOGEN DEAMINASE"/>
    <property type="match status" value="1"/>
</dbReference>
<evidence type="ECO:0000313" key="12">
    <source>
        <dbReference type="RefSeq" id="XP_016934439.2"/>
    </source>
</evidence>
<dbReference type="GeneID" id="108013223"/>
<dbReference type="SUPFAM" id="SSF53850">
    <property type="entry name" value="Periplasmic binding protein-like II"/>
    <property type="match status" value="1"/>
</dbReference>